<evidence type="ECO:0000313" key="1">
    <source>
        <dbReference type="EMBL" id="MPN59892.1"/>
    </source>
</evidence>
<organism evidence="1">
    <name type="scientific">bioreactor metagenome</name>
    <dbReference type="NCBI Taxonomy" id="1076179"/>
    <lineage>
        <taxon>unclassified sequences</taxon>
        <taxon>metagenomes</taxon>
        <taxon>ecological metagenomes</taxon>
    </lineage>
</organism>
<comment type="caution">
    <text evidence="1">The sequence shown here is derived from an EMBL/GenBank/DDBJ whole genome shotgun (WGS) entry which is preliminary data.</text>
</comment>
<gene>
    <name evidence="1" type="ORF">SDC9_207614</name>
</gene>
<accession>A0A645J9W3</accession>
<sequence length="83" mass="8996">MLCIGHVLHHLGKEGGQVIVVQQTGTIEVQLFQPAQFFTVRTVGKHRLHVAAHGLAYNAVCTVEHVVGATESGYITSRVIHKA</sequence>
<dbReference type="EMBL" id="VSSQ01134430">
    <property type="protein sequence ID" value="MPN59892.1"/>
    <property type="molecule type" value="Genomic_DNA"/>
</dbReference>
<reference evidence="1" key="1">
    <citation type="submission" date="2019-08" db="EMBL/GenBank/DDBJ databases">
        <authorList>
            <person name="Kucharzyk K."/>
            <person name="Murdoch R.W."/>
            <person name="Higgins S."/>
            <person name="Loffler F."/>
        </authorList>
    </citation>
    <scope>NUCLEOTIDE SEQUENCE</scope>
</reference>
<proteinExistence type="predicted"/>
<dbReference type="AlphaFoldDB" id="A0A645J9W3"/>
<name>A0A645J9W3_9ZZZZ</name>
<protein>
    <submittedName>
        <fullName evidence="1">Uncharacterized protein</fullName>
    </submittedName>
</protein>